<dbReference type="Proteomes" id="UP000801492">
    <property type="component" value="Unassembled WGS sequence"/>
</dbReference>
<sequence length="130" mass="14366">MRSINTISILTTFGVLMKIIAEKGEKRVGEMTSVEIETNFTMVLAVNAESNLVLSMFVFPRKFYREHFVRDSPADCCRTANSTGGITGSAFLIIAITKSRNAKQHPGKNPLGSRSSLGIFLKKKTPQRRG</sequence>
<reference evidence="1" key="1">
    <citation type="submission" date="2019-08" db="EMBL/GenBank/DDBJ databases">
        <title>The genome of the North American firefly Photinus pyralis.</title>
        <authorList>
            <consortium name="Photinus pyralis genome working group"/>
            <person name="Fallon T.R."/>
            <person name="Sander Lower S.E."/>
            <person name="Weng J.-K."/>
        </authorList>
    </citation>
    <scope>NUCLEOTIDE SEQUENCE</scope>
    <source>
        <strain evidence="1">TRF0915ILg1</strain>
        <tissue evidence="1">Whole body</tissue>
    </source>
</reference>
<dbReference type="AlphaFoldDB" id="A0A8K0CTE4"/>
<accession>A0A8K0CTE4</accession>
<comment type="caution">
    <text evidence="1">The sequence shown here is derived from an EMBL/GenBank/DDBJ whole genome shotgun (WGS) entry which is preliminary data.</text>
</comment>
<organism evidence="1 2">
    <name type="scientific">Ignelater luminosus</name>
    <name type="common">Cucubano</name>
    <name type="synonym">Pyrophorus luminosus</name>
    <dbReference type="NCBI Taxonomy" id="2038154"/>
    <lineage>
        <taxon>Eukaryota</taxon>
        <taxon>Metazoa</taxon>
        <taxon>Ecdysozoa</taxon>
        <taxon>Arthropoda</taxon>
        <taxon>Hexapoda</taxon>
        <taxon>Insecta</taxon>
        <taxon>Pterygota</taxon>
        <taxon>Neoptera</taxon>
        <taxon>Endopterygota</taxon>
        <taxon>Coleoptera</taxon>
        <taxon>Polyphaga</taxon>
        <taxon>Elateriformia</taxon>
        <taxon>Elateroidea</taxon>
        <taxon>Elateridae</taxon>
        <taxon>Agrypninae</taxon>
        <taxon>Pyrophorini</taxon>
        <taxon>Ignelater</taxon>
    </lineage>
</organism>
<gene>
    <name evidence="1" type="ORF">ILUMI_15201</name>
</gene>
<protein>
    <submittedName>
        <fullName evidence="1">Uncharacterized protein</fullName>
    </submittedName>
</protein>
<keyword evidence="2" id="KW-1185">Reference proteome</keyword>
<evidence type="ECO:0000313" key="1">
    <source>
        <dbReference type="EMBL" id="KAF2890972.1"/>
    </source>
</evidence>
<evidence type="ECO:0000313" key="2">
    <source>
        <dbReference type="Proteomes" id="UP000801492"/>
    </source>
</evidence>
<dbReference type="EMBL" id="VTPC01042883">
    <property type="protein sequence ID" value="KAF2890972.1"/>
    <property type="molecule type" value="Genomic_DNA"/>
</dbReference>
<dbReference type="OrthoDB" id="4327074at2759"/>
<name>A0A8K0CTE4_IGNLU</name>
<proteinExistence type="predicted"/>